<gene>
    <name evidence="1" type="ORF">CA983_02680</name>
</gene>
<dbReference type="EMBL" id="NGFN01000008">
    <property type="protein sequence ID" value="OUD04679.1"/>
    <property type="molecule type" value="Genomic_DNA"/>
</dbReference>
<organism evidence="1 2">
    <name type="scientific">Streptomyces swartbergensis</name>
    <dbReference type="NCBI Taxonomy" id="487165"/>
    <lineage>
        <taxon>Bacteria</taxon>
        <taxon>Bacillati</taxon>
        <taxon>Actinomycetota</taxon>
        <taxon>Actinomycetes</taxon>
        <taxon>Kitasatosporales</taxon>
        <taxon>Streptomycetaceae</taxon>
        <taxon>Streptomyces</taxon>
    </lineage>
</organism>
<dbReference type="AlphaFoldDB" id="A0A243SAK8"/>
<proteinExistence type="predicted"/>
<comment type="caution">
    <text evidence="1">The sequence shown here is derived from an EMBL/GenBank/DDBJ whole genome shotgun (WGS) entry which is preliminary data.</text>
</comment>
<evidence type="ECO:0000313" key="1">
    <source>
        <dbReference type="EMBL" id="OUD04679.1"/>
    </source>
</evidence>
<evidence type="ECO:0000313" key="2">
    <source>
        <dbReference type="Proteomes" id="UP000195105"/>
    </source>
</evidence>
<keyword evidence="2" id="KW-1185">Reference proteome</keyword>
<name>A0A243SAK8_9ACTN</name>
<dbReference type="RefSeq" id="WP_086599246.1">
    <property type="nucleotide sequence ID" value="NZ_NGFN01000008.1"/>
</dbReference>
<protein>
    <submittedName>
        <fullName evidence="1">Uncharacterized protein</fullName>
    </submittedName>
</protein>
<accession>A0A243SAK8</accession>
<dbReference type="Proteomes" id="UP000195105">
    <property type="component" value="Unassembled WGS sequence"/>
</dbReference>
<reference evidence="1 2" key="1">
    <citation type="submission" date="2017-05" db="EMBL/GenBank/DDBJ databases">
        <title>Biotechnological potential of actinobacteria isolated from South African environments.</title>
        <authorList>
            <person name="Le Roes-Hill M."/>
            <person name="Prins A."/>
            <person name="Durrell K.A."/>
        </authorList>
    </citation>
    <scope>NUCLEOTIDE SEQUENCE [LARGE SCALE GENOMIC DNA]</scope>
    <source>
        <strain evidence="1 2">HMC13</strain>
    </source>
</reference>
<sequence length="258" mass="25389">MRIQVTGEALTDEIEVSTGQQARTVMVSAGLVSSVNGQTGDVTGLAATAEVSTIAAAVAGPVADEAAADAVTAHVEAIDPHGDRAAAAADATAKVAAHTAATDPHGDRAYADGKFLAKAGGTLTGPINGPGTFAVGSDGGVTAPSLTLPATATTVSKSLVITAPTGAASYVVWRAPKACTVVAVRGYRVGSTGATINAQKNTSDLLATNLSLSTAETWLSGPSVQHATFAAGDSLTVAIRSLSGTPTAITIQVDLQGV</sequence>